<protein>
    <submittedName>
        <fullName evidence="1">Uncharacterized protein</fullName>
    </submittedName>
</protein>
<organism evidence="1 2">
    <name type="scientific">Panicum virgatum</name>
    <name type="common">Blackwell switchgrass</name>
    <dbReference type="NCBI Taxonomy" id="38727"/>
    <lineage>
        <taxon>Eukaryota</taxon>
        <taxon>Viridiplantae</taxon>
        <taxon>Streptophyta</taxon>
        <taxon>Embryophyta</taxon>
        <taxon>Tracheophyta</taxon>
        <taxon>Spermatophyta</taxon>
        <taxon>Magnoliopsida</taxon>
        <taxon>Liliopsida</taxon>
        <taxon>Poales</taxon>
        <taxon>Poaceae</taxon>
        <taxon>PACMAD clade</taxon>
        <taxon>Panicoideae</taxon>
        <taxon>Panicodae</taxon>
        <taxon>Paniceae</taxon>
        <taxon>Panicinae</taxon>
        <taxon>Panicum</taxon>
        <taxon>Panicum sect. Hiantes</taxon>
    </lineage>
</organism>
<comment type="caution">
    <text evidence="1">The sequence shown here is derived from an EMBL/GenBank/DDBJ whole genome shotgun (WGS) entry which is preliminary data.</text>
</comment>
<dbReference type="PANTHER" id="PTHR11697">
    <property type="entry name" value="GENERAL TRANSCRIPTION FACTOR 2-RELATED ZINC FINGER PROTEIN"/>
    <property type="match status" value="1"/>
</dbReference>
<name>A0A8T0WEG8_PANVG</name>
<sequence>MFPTVVQVLKVVEKDDKDWRNRDQASNLLVYFQSFDFVFYLHLMLTTLAATNTLSLSLQRKDQDIVNAIGCVRSTRHHLISLRRDEWGKLLDEVNEFCAMHDIGTLQMEDTYIDPQQPRKKSGITNKHHYEVDCFNEVIDWLVQELDSRFNETTSELLVCSAAFNPRDSFADFDVDNLMRLAKLYPDDFSFDDLRELRHQLCLYIANVREDGRFSNLNT</sequence>
<reference evidence="1" key="1">
    <citation type="submission" date="2020-05" db="EMBL/GenBank/DDBJ databases">
        <title>WGS assembly of Panicum virgatum.</title>
        <authorList>
            <person name="Lovell J.T."/>
            <person name="Jenkins J."/>
            <person name="Shu S."/>
            <person name="Juenger T.E."/>
            <person name="Schmutz J."/>
        </authorList>
    </citation>
    <scope>NUCLEOTIDE SEQUENCE</scope>
    <source>
        <strain evidence="1">AP13</strain>
    </source>
</reference>
<dbReference type="InterPro" id="IPR055298">
    <property type="entry name" value="AtLOH3-like"/>
</dbReference>
<evidence type="ECO:0000313" key="1">
    <source>
        <dbReference type="EMBL" id="KAG2646250.1"/>
    </source>
</evidence>
<keyword evidence="2" id="KW-1185">Reference proteome</keyword>
<evidence type="ECO:0000313" key="2">
    <source>
        <dbReference type="Proteomes" id="UP000823388"/>
    </source>
</evidence>
<dbReference type="Proteomes" id="UP000823388">
    <property type="component" value="Chromosome 2K"/>
</dbReference>
<gene>
    <name evidence="1" type="ORF">PVAP13_2KG498105</name>
</gene>
<proteinExistence type="predicted"/>
<dbReference type="AlphaFoldDB" id="A0A8T0WEG8"/>
<dbReference type="EMBL" id="CM029039">
    <property type="protein sequence ID" value="KAG2646250.1"/>
    <property type="molecule type" value="Genomic_DNA"/>
</dbReference>
<accession>A0A8T0WEG8</accession>
<dbReference type="PANTHER" id="PTHR11697:SF230">
    <property type="entry name" value="ZINC FINGER, MYM DOMAIN CONTAINING 1"/>
    <property type="match status" value="1"/>
</dbReference>